<dbReference type="AlphaFoldDB" id="A0A7K4SQI7"/>
<proteinExistence type="predicted"/>
<evidence type="ECO:0000313" key="3">
    <source>
        <dbReference type="Proteomes" id="UP000574691"/>
    </source>
</evidence>
<feature type="repeat" description="ANK" evidence="1">
    <location>
        <begin position="1"/>
        <end position="32"/>
    </location>
</feature>
<dbReference type="InterPro" id="IPR050657">
    <property type="entry name" value="Ankyrin_repeat_domain"/>
</dbReference>
<evidence type="ECO:0000256" key="1">
    <source>
        <dbReference type="PROSITE-ProRule" id="PRU00023"/>
    </source>
</evidence>
<dbReference type="PANTHER" id="PTHR24147:SF53">
    <property type="entry name" value="ANKYRIN REPEAT DOMAIN 26"/>
    <property type="match status" value="1"/>
</dbReference>
<feature type="non-terminal residue" evidence="2">
    <location>
        <position position="1"/>
    </location>
</feature>
<dbReference type="EMBL" id="VYXH01002121">
    <property type="protein sequence ID" value="NWQ87222.1"/>
    <property type="molecule type" value="Genomic_DNA"/>
</dbReference>
<dbReference type="SMART" id="SM00248">
    <property type="entry name" value="ANK"/>
    <property type="match status" value="3"/>
</dbReference>
<comment type="caution">
    <text evidence="2">The sequence shown here is derived from an EMBL/GenBank/DDBJ whole genome shotgun (WGS) entry which is preliminary data.</text>
</comment>
<keyword evidence="1" id="KW-0040">ANK repeat</keyword>
<dbReference type="PRINTS" id="PR01415">
    <property type="entry name" value="ANKYRIN"/>
</dbReference>
<organism evidence="2 3">
    <name type="scientific">Burhinus bistriatus</name>
    <dbReference type="NCBI Taxonomy" id="240201"/>
    <lineage>
        <taxon>Eukaryota</taxon>
        <taxon>Metazoa</taxon>
        <taxon>Chordata</taxon>
        <taxon>Craniata</taxon>
        <taxon>Vertebrata</taxon>
        <taxon>Euteleostomi</taxon>
        <taxon>Archelosauria</taxon>
        <taxon>Archosauria</taxon>
        <taxon>Dinosauria</taxon>
        <taxon>Saurischia</taxon>
        <taxon>Theropoda</taxon>
        <taxon>Coelurosauria</taxon>
        <taxon>Aves</taxon>
        <taxon>Neognathae</taxon>
        <taxon>Neoaves</taxon>
        <taxon>Charadriiformes</taxon>
        <taxon>Burhinidae</taxon>
        <taxon>Burhinus</taxon>
    </lineage>
</organism>
<sequence length="126" mass="13825">SRTPLHLASANSHEDVIQFLAGKKCQLNFGKSPLMKAVEHQHKDCVALLLEHGAIPDLRGAGLHFAAVLPAKSLVELLLEHNAHIYAQNEPGYTPLTVAITEPCEEVVKFLLQKGPDVHARDKHET</sequence>
<dbReference type="Pfam" id="PF12796">
    <property type="entry name" value="Ank_2"/>
    <property type="match status" value="2"/>
</dbReference>
<dbReference type="PROSITE" id="PS50088">
    <property type="entry name" value="ANK_REPEAT"/>
    <property type="match status" value="3"/>
</dbReference>
<dbReference type="Gene3D" id="1.25.40.20">
    <property type="entry name" value="Ankyrin repeat-containing domain"/>
    <property type="match status" value="1"/>
</dbReference>
<feature type="non-terminal residue" evidence="2">
    <location>
        <position position="126"/>
    </location>
</feature>
<feature type="repeat" description="ANK" evidence="1">
    <location>
        <begin position="91"/>
        <end position="123"/>
    </location>
</feature>
<feature type="repeat" description="ANK" evidence="1">
    <location>
        <begin position="29"/>
        <end position="61"/>
    </location>
</feature>
<accession>A0A7K4SQI7</accession>
<keyword evidence="3" id="KW-1185">Reference proteome</keyword>
<protein>
    <submittedName>
        <fullName evidence="2">ANKR7 protein</fullName>
    </submittedName>
</protein>
<dbReference type="Proteomes" id="UP000574691">
    <property type="component" value="Unassembled WGS sequence"/>
</dbReference>
<dbReference type="PANTHER" id="PTHR24147">
    <property type="entry name" value="ANKYRIN REPEAT DOMAIN 36-RELATED"/>
    <property type="match status" value="1"/>
</dbReference>
<dbReference type="InterPro" id="IPR002110">
    <property type="entry name" value="Ankyrin_rpt"/>
</dbReference>
<evidence type="ECO:0000313" key="2">
    <source>
        <dbReference type="EMBL" id="NWQ87222.1"/>
    </source>
</evidence>
<dbReference type="SUPFAM" id="SSF48403">
    <property type="entry name" value="Ankyrin repeat"/>
    <property type="match status" value="1"/>
</dbReference>
<name>A0A7K4SQI7_9CHAR</name>
<dbReference type="PROSITE" id="PS50297">
    <property type="entry name" value="ANK_REP_REGION"/>
    <property type="match status" value="3"/>
</dbReference>
<gene>
    <name evidence="2" type="primary">Ankrd7</name>
    <name evidence="2" type="ORF">BURBIS_R07529</name>
</gene>
<reference evidence="2 3" key="1">
    <citation type="submission" date="2019-09" db="EMBL/GenBank/DDBJ databases">
        <title>Bird 10,000 Genomes (B10K) Project - Family phase.</title>
        <authorList>
            <person name="Zhang G."/>
        </authorList>
    </citation>
    <scope>NUCLEOTIDE SEQUENCE [LARGE SCALE GENOMIC DNA]</scope>
    <source>
        <strain evidence="2">B10K-DU-001-64</strain>
        <tissue evidence="2">Muscle</tissue>
    </source>
</reference>
<dbReference type="InterPro" id="IPR036770">
    <property type="entry name" value="Ankyrin_rpt-contain_sf"/>
</dbReference>